<feature type="transmembrane region" description="Helical" evidence="1">
    <location>
        <begin position="12"/>
        <end position="36"/>
    </location>
</feature>
<dbReference type="AlphaFoldDB" id="A0A8H3EK21"/>
<keyword evidence="1" id="KW-1133">Transmembrane helix</keyword>
<organism evidence="2 3">
    <name type="scientific">Gomphillus americanus</name>
    <dbReference type="NCBI Taxonomy" id="1940652"/>
    <lineage>
        <taxon>Eukaryota</taxon>
        <taxon>Fungi</taxon>
        <taxon>Dikarya</taxon>
        <taxon>Ascomycota</taxon>
        <taxon>Pezizomycotina</taxon>
        <taxon>Lecanoromycetes</taxon>
        <taxon>OSLEUM clade</taxon>
        <taxon>Ostropomycetidae</taxon>
        <taxon>Ostropales</taxon>
        <taxon>Graphidaceae</taxon>
        <taxon>Gomphilloideae</taxon>
        <taxon>Gomphillus</taxon>
    </lineage>
</organism>
<dbReference type="EMBL" id="CAJPDQ010000004">
    <property type="protein sequence ID" value="CAF9907984.1"/>
    <property type="molecule type" value="Genomic_DNA"/>
</dbReference>
<dbReference type="Proteomes" id="UP000664169">
    <property type="component" value="Unassembled WGS sequence"/>
</dbReference>
<comment type="caution">
    <text evidence="2">The sequence shown here is derived from an EMBL/GenBank/DDBJ whole genome shotgun (WGS) entry which is preliminary data.</text>
</comment>
<evidence type="ECO:0008006" key="4">
    <source>
        <dbReference type="Google" id="ProtNLM"/>
    </source>
</evidence>
<keyword evidence="1" id="KW-0472">Membrane</keyword>
<keyword evidence="3" id="KW-1185">Reference proteome</keyword>
<name>A0A8H3EK21_9LECA</name>
<dbReference type="PANTHER" id="PTHR37471">
    <property type="entry name" value="UNNAMED PRODUCT"/>
    <property type="match status" value="1"/>
</dbReference>
<reference evidence="2" key="1">
    <citation type="submission" date="2021-03" db="EMBL/GenBank/DDBJ databases">
        <authorList>
            <person name="Tagirdzhanova G."/>
        </authorList>
    </citation>
    <scope>NUCLEOTIDE SEQUENCE</scope>
</reference>
<dbReference type="OrthoDB" id="6431331at2759"/>
<evidence type="ECO:0000313" key="2">
    <source>
        <dbReference type="EMBL" id="CAF9907984.1"/>
    </source>
</evidence>
<feature type="transmembrane region" description="Helical" evidence="1">
    <location>
        <begin position="43"/>
        <end position="63"/>
    </location>
</feature>
<evidence type="ECO:0000256" key="1">
    <source>
        <dbReference type="SAM" id="Phobius"/>
    </source>
</evidence>
<dbReference type="InterPro" id="IPR029058">
    <property type="entry name" value="AB_hydrolase_fold"/>
</dbReference>
<protein>
    <recommendedName>
        <fullName evidence="4">AB hydrolase-1 domain-containing protein</fullName>
    </recommendedName>
</protein>
<dbReference type="SUPFAM" id="SSF53474">
    <property type="entry name" value="alpha/beta-Hydrolases"/>
    <property type="match status" value="1"/>
</dbReference>
<dbReference type="Gene3D" id="3.40.50.1820">
    <property type="entry name" value="alpha/beta hydrolase"/>
    <property type="match status" value="1"/>
</dbReference>
<dbReference type="PANTHER" id="PTHR37471:SF1">
    <property type="entry name" value="AB HYDROLASE-1 DOMAIN-CONTAINING PROTEIN"/>
    <property type="match status" value="1"/>
</dbReference>
<feature type="transmembrane region" description="Helical" evidence="1">
    <location>
        <begin position="180"/>
        <end position="199"/>
    </location>
</feature>
<sequence length="505" mass="58598">MIGNSPAEYVFIRVSIFCLHYFPLLVIAALVVLLLVDHNAHSLILILQAIAIAEAIFYVLIFLPRYHLCQRRARFPQLHTQEERKKLFQKGLEHISDPEQYISKWCLNAPLASIRHENVKDFYCWALFNKIGWGPEEDGELEDYTDKLEQSLGVKLQAGRGPAKPLRLTLEPVNILYRPLLWYMIIATVDLYVYGYLVLAGFRHYRLALSRLVQQIPLRLISLTALKVSPAPSMSYWIRPHTSRTRKPIVFIHGVGIGLWPYITFLKEINKRYWTDDGQIGIIAIELMPICARVTPECPDQTTLCRDIMAILRQHQAWQEFVLVSQSYGTVIAANMMKNDEIAQHISSVVLIDPINFLLHLPDIAYNFTRRQPRRANEHQLWYFACTDIMIAHTIARHFFWTENILWKEDIRKWNTTVVLGGQDLIVPVDAVGKYLVEDEPAYERFLNEGDVGVEASDGWKERQWKGEGLDVLWLDHCDHAQSFENRRDYGRIIDIIRSYSADVE</sequence>
<evidence type="ECO:0000313" key="3">
    <source>
        <dbReference type="Proteomes" id="UP000664169"/>
    </source>
</evidence>
<accession>A0A8H3EK21</accession>
<proteinExistence type="predicted"/>
<gene>
    <name evidence="2" type="ORF">GOMPHAMPRED_006040</name>
</gene>
<keyword evidence="1" id="KW-0812">Transmembrane</keyword>